<feature type="region of interest" description="Disordered" evidence="2">
    <location>
        <begin position="1"/>
        <end position="25"/>
    </location>
</feature>
<dbReference type="InterPro" id="IPR021123">
    <property type="entry name" value="T3SS_needle-like"/>
</dbReference>
<organism evidence="3 4">
    <name type="scientific">Plantimonas leprariae</name>
    <dbReference type="NCBI Taxonomy" id="2615207"/>
    <lineage>
        <taxon>Bacteria</taxon>
        <taxon>Pseudomonadati</taxon>
        <taxon>Pseudomonadota</taxon>
        <taxon>Alphaproteobacteria</taxon>
        <taxon>Hyphomicrobiales</taxon>
        <taxon>Aurantimonadaceae</taxon>
        <taxon>Plantimonas</taxon>
    </lineage>
</organism>
<name>A0A7V7PL20_9HYPH</name>
<evidence type="ECO:0000256" key="2">
    <source>
        <dbReference type="SAM" id="MobiDB-lite"/>
    </source>
</evidence>
<dbReference type="EMBL" id="VZDO01000020">
    <property type="protein sequence ID" value="KAB0676837.1"/>
    <property type="molecule type" value="Genomic_DNA"/>
</dbReference>
<dbReference type="InterPro" id="IPR037203">
    <property type="entry name" value="T3SS_needle-like_sf"/>
</dbReference>
<dbReference type="RefSeq" id="WP_150972834.1">
    <property type="nucleotide sequence ID" value="NZ_VZDO01000020.1"/>
</dbReference>
<feature type="coiled-coil region" evidence="1">
    <location>
        <begin position="49"/>
        <end position="76"/>
    </location>
</feature>
<sequence>MSNTGNATSIFSGKGTQQVWNGGTKDTTWVGESTGKYVNRDGFDLIWRQKQLGDQMQKIETDIREIEQNANLSDTEKMFAMQMAMNSWSAISNLRTNMLKSVADTLKSIARNVA</sequence>
<dbReference type="SUPFAM" id="SSF140129">
    <property type="entry name" value="MxiH-like"/>
    <property type="match status" value="1"/>
</dbReference>
<proteinExistence type="predicted"/>
<dbReference type="AlphaFoldDB" id="A0A7V7PL20"/>
<comment type="caution">
    <text evidence="3">The sequence shown here is derived from an EMBL/GenBank/DDBJ whole genome shotgun (WGS) entry which is preliminary data.</text>
</comment>
<reference evidence="3 4" key="1">
    <citation type="submission" date="2019-09" db="EMBL/GenBank/DDBJ databases">
        <title>YIM 132180 draft genome.</title>
        <authorList>
            <person name="Zhang K."/>
        </authorList>
    </citation>
    <scope>NUCLEOTIDE SEQUENCE [LARGE SCALE GENOMIC DNA]</scope>
    <source>
        <strain evidence="3 4">YIM 132180</strain>
    </source>
</reference>
<keyword evidence="1" id="KW-0175">Coiled coil</keyword>
<evidence type="ECO:0008006" key="5">
    <source>
        <dbReference type="Google" id="ProtNLM"/>
    </source>
</evidence>
<dbReference type="GO" id="GO:0015031">
    <property type="term" value="P:protein transport"/>
    <property type="evidence" value="ECO:0007669"/>
    <property type="project" value="InterPro"/>
</dbReference>
<dbReference type="Pfam" id="PF09392">
    <property type="entry name" value="T3SS_needle_F"/>
    <property type="match status" value="1"/>
</dbReference>
<evidence type="ECO:0000256" key="1">
    <source>
        <dbReference type="SAM" id="Coils"/>
    </source>
</evidence>
<accession>A0A7V7PL20</accession>
<keyword evidence="4" id="KW-1185">Reference proteome</keyword>
<dbReference type="Gene3D" id="1.20.58.90">
    <property type="match status" value="1"/>
</dbReference>
<gene>
    <name evidence="3" type="ORF">F6X38_19900</name>
</gene>
<evidence type="ECO:0000313" key="4">
    <source>
        <dbReference type="Proteomes" id="UP000432089"/>
    </source>
</evidence>
<evidence type="ECO:0000313" key="3">
    <source>
        <dbReference type="EMBL" id="KAB0676837.1"/>
    </source>
</evidence>
<dbReference type="Proteomes" id="UP000432089">
    <property type="component" value="Unassembled WGS sequence"/>
</dbReference>
<protein>
    <recommendedName>
        <fullName evidence="5">Type III secretion system needle protein</fullName>
    </recommendedName>
</protein>